<accession>A0AAP3GDG0</accession>
<sequence length="164" mass="17850">VPKLKGFEYDEVNSGTNNGKSVEELAKLKRDLTNDIANILGIPISLIYGDMSEYETSIKAYIKFCIAPLVKKIQDELNAKLISKADYMNGKKIEVRGVAEMSPLEVADAIDKLRASGTYSGNEIRIKLGDEPVDNPALDEYVLTKNYQSASAASSVEGGETNNA</sequence>
<dbReference type="InterPro" id="IPR006944">
    <property type="entry name" value="Phage/GTA_portal"/>
</dbReference>
<gene>
    <name evidence="1" type="ORF">O0554_26445</name>
</gene>
<feature type="non-terminal residue" evidence="1">
    <location>
        <position position="1"/>
    </location>
</feature>
<dbReference type="RefSeq" id="WP_258435043.1">
    <property type="nucleotide sequence ID" value="NZ_JANSGW010000075.1"/>
</dbReference>
<dbReference type="Pfam" id="PF04860">
    <property type="entry name" value="Phage_portal"/>
    <property type="match status" value="1"/>
</dbReference>
<name>A0AAP3GDG0_BRELA</name>
<proteinExistence type="predicted"/>
<dbReference type="AlphaFoldDB" id="A0AAP3GDG0"/>
<evidence type="ECO:0000313" key="1">
    <source>
        <dbReference type="EMBL" id="MCZ0810375.1"/>
    </source>
</evidence>
<reference evidence="1" key="1">
    <citation type="submission" date="2022-09" db="EMBL/GenBank/DDBJ databases">
        <title>Genome analysis and characterization of larvicidal activity of Brevibacillus strains.</title>
        <authorList>
            <person name="Patrusheva E.V."/>
            <person name="Izotova A.O."/>
            <person name="Toshchakov S.V."/>
            <person name="Sineoky S.P."/>
        </authorList>
    </citation>
    <scope>NUCLEOTIDE SEQUENCE</scope>
    <source>
        <strain evidence="1">VKPM_B-13247</strain>
    </source>
</reference>
<evidence type="ECO:0000313" key="2">
    <source>
        <dbReference type="Proteomes" id="UP001077662"/>
    </source>
</evidence>
<dbReference type="EMBL" id="JAPTNE010000075">
    <property type="protein sequence ID" value="MCZ0810375.1"/>
    <property type="molecule type" value="Genomic_DNA"/>
</dbReference>
<organism evidence="1 2">
    <name type="scientific">Brevibacillus laterosporus</name>
    <name type="common">Bacillus laterosporus</name>
    <dbReference type="NCBI Taxonomy" id="1465"/>
    <lineage>
        <taxon>Bacteria</taxon>
        <taxon>Bacillati</taxon>
        <taxon>Bacillota</taxon>
        <taxon>Bacilli</taxon>
        <taxon>Bacillales</taxon>
        <taxon>Paenibacillaceae</taxon>
        <taxon>Brevibacillus</taxon>
    </lineage>
</organism>
<dbReference type="Proteomes" id="UP001077662">
    <property type="component" value="Unassembled WGS sequence"/>
</dbReference>
<comment type="caution">
    <text evidence="1">The sequence shown here is derived from an EMBL/GenBank/DDBJ whole genome shotgun (WGS) entry which is preliminary data.</text>
</comment>
<protein>
    <submittedName>
        <fullName evidence="1">Phage portal protein</fullName>
    </submittedName>
</protein>